<organism evidence="1 2">
    <name type="scientific">Nicotiana tabacum</name>
    <name type="common">Common tobacco</name>
    <dbReference type="NCBI Taxonomy" id="4097"/>
    <lineage>
        <taxon>Eukaryota</taxon>
        <taxon>Viridiplantae</taxon>
        <taxon>Streptophyta</taxon>
        <taxon>Embryophyta</taxon>
        <taxon>Tracheophyta</taxon>
        <taxon>Spermatophyta</taxon>
        <taxon>Magnoliopsida</taxon>
        <taxon>eudicotyledons</taxon>
        <taxon>Gunneridae</taxon>
        <taxon>Pentapetalae</taxon>
        <taxon>asterids</taxon>
        <taxon>lamiids</taxon>
        <taxon>Solanales</taxon>
        <taxon>Solanaceae</taxon>
        <taxon>Nicotianoideae</taxon>
        <taxon>Nicotianeae</taxon>
        <taxon>Nicotiana</taxon>
    </lineage>
</organism>
<accession>A0AC58RX62</accession>
<sequence length="186" mass="20833">MEYLNRLLKTLKYNPDFNFHPKCDKMGIVQLGFADNLLLFCRGDVVSVQLLYQCFKEFPKASRLVANNDKSSIYFGGVANDIQQEIIETLGFMKGIFLLPKKIVSLIAAACRKFLWNGGITLTKKALLAWNIVCYPKSAGGFNVLDIHVWNKAAITSSCGTYAKRKVNYGSNGFTYTMGKDVTYGK</sequence>
<evidence type="ECO:0000313" key="2">
    <source>
        <dbReference type="RefSeq" id="XP_075077324.1"/>
    </source>
</evidence>
<reference evidence="1" key="1">
    <citation type="journal article" date="2014" name="Nat. Commun.">
        <title>The tobacco genome sequence and its comparison with those of tomato and potato.</title>
        <authorList>
            <person name="Sierro N."/>
            <person name="Battey J.N."/>
            <person name="Ouadi S."/>
            <person name="Bakaher N."/>
            <person name="Bovet L."/>
            <person name="Willig A."/>
            <person name="Goepfert S."/>
            <person name="Peitsch M.C."/>
            <person name="Ivanov N.V."/>
        </authorList>
    </citation>
    <scope>NUCLEOTIDE SEQUENCE [LARGE SCALE GENOMIC DNA]</scope>
</reference>
<reference evidence="2" key="2">
    <citation type="submission" date="2025-08" db="UniProtKB">
        <authorList>
            <consortium name="RefSeq"/>
        </authorList>
    </citation>
    <scope>IDENTIFICATION</scope>
    <source>
        <tissue evidence="2">Leaf</tissue>
    </source>
</reference>
<dbReference type="Proteomes" id="UP000790787">
    <property type="component" value="Chromosome 9"/>
</dbReference>
<name>A0AC58RX62_TOBAC</name>
<protein>
    <submittedName>
        <fullName evidence="2">Uncharacterized protein LOC142164057</fullName>
    </submittedName>
</protein>
<keyword evidence="1" id="KW-1185">Reference proteome</keyword>
<dbReference type="RefSeq" id="XP_075077324.1">
    <property type="nucleotide sequence ID" value="XM_075221223.1"/>
</dbReference>
<gene>
    <name evidence="2" type="primary">LOC142164057</name>
</gene>
<proteinExistence type="predicted"/>
<evidence type="ECO:0000313" key="1">
    <source>
        <dbReference type="Proteomes" id="UP000790787"/>
    </source>
</evidence>